<dbReference type="SUPFAM" id="SSF52540">
    <property type="entry name" value="P-loop containing nucleoside triphosphate hydrolases"/>
    <property type="match status" value="1"/>
</dbReference>
<keyword evidence="6" id="KW-1278">Translocase</keyword>
<comment type="caution">
    <text evidence="9">The sequence shown here is derived from an EMBL/GenBank/DDBJ whole genome shotgun (WGS) entry which is preliminary data.</text>
</comment>
<dbReference type="PROSITE" id="PS00211">
    <property type="entry name" value="ABC_TRANSPORTER_1"/>
    <property type="match status" value="1"/>
</dbReference>
<dbReference type="InterPro" id="IPR047641">
    <property type="entry name" value="ABC_transpr_MalK/UgpC-like"/>
</dbReference>
<dbReference type="GO" id="GO:0005524">
    <property type="term" value="F:ATP binding"/>
    <property type="evidence" value="ECO:0007669"/>
    <property type="project" value="UniProtKB-KW"/>
</dbReference>
<keyword evidence="5 9" id="KW-0067">ATP-binding</keyword>
<keyword evidence="7" id="KW-0472">Membrane</keyword>
<feature type="domain" description="ABC transporter" evidence="8">
    <location>
        <begin position="16"/>
        <end position="264"/>
    </location>
</feature>
<sequence length="372" mass="39759">MNDILQSAPHTDLPALSLRGVSKRFGEAEVVSDFSLDLYAGEFVALLGASGSGKSTTLRMLAGLERPSSGQVLMGGVDVTDLRPAARNIALMFQSYALYPHLTVRQNIATPLRQALLSAAARLPGAALLSAKTRETEAAINSRTQSVAQMLRLDGLLDRKPGQLSGGQQQRVALARALVRDPSAFLLDEPLSNLDTALRHTTREEIRDLHRRTGHAFLLVTHDQADALSMADRIAVMIAGRVAQCAPAADIYHRPATREVARFIGAHRMNIFSPGPEAASLHPRGAQDDIGIRPEALHIDPKGPLSATLQCAAFHGEETLLHLRSDSGAELLAVTDGSAPLPPQGSKMRFAAPAARLHCFDAATGIRKEIAA</sequence>
<keyword evidence="4" id="KW-0547">Nucleotide-binding</keyword>
<dbReference type="InterPro" id="IPR008995">
    <property type="entry name" value="Mo/tungstate-bd_C_term_dom"/>
</dbReference>
<dbReference type="Gene3D" id="3.40.50.300">
    <property type="entry name" value="P-loop containing nucleotide triphosphate hydrolases"/>
    <property type="match status" value="1"/>
</dbReference>
<organism evidence="9 10">
    <name type="scientific">Harenicola maris</name>
    <dbReference type="NCBI Taxonomy" id="2841044"/>
    <lineage>
        <taxon>Bacteria</taxon>
        <taxon>Pseudomonadati</taxon>
        <taxon>Pseudomonadota</taxon>
        <taxon>Alphaproteobacteria</taxon>
        <taxon>Rhodobacterales</taxon>
        <taxon>Paracoccaceae</taxon>
        <taxon>Harenicola</taxon>
    </lineage>
</organism>
<evidence type="ECO:0000256" key="1">
    <source>
        <dbReference type="ARBA" id="ARBA00005417"/>
    </source>
</evidence>
<name>A0AAP2CQG5_9RHOB</name>
<reference evidence="9 10" key="1">
    <citation type="journal article" date="2021" name="Arch. Microbiol.">
        <title>Harenicola maris gen. nov., sp. nov. isolated from the Sea of Japan shallow sediments.</title>
        <authorList>
            <person name="Romanenko L.A."/>
            <person name="Kurilenko V.V."/>
            <person name="Chernysheva N.Y."/>
            <person name="Tekutyeva L.A."/>
            <person name="Velansky P.V."/>
            <person name="Svetashev V.I."/>
            <person name="Isaeva M.P."/>
        </authorList>
    </citation>
    <scope>NUCLEOTIDE SEQUENCE [LARGE SCALE GENOMIC DNA]</scope>
    <source>
        <strain evidence="9 10">KMM 3653</strain>
    </source>
</reference>
<dbReference type="InterPro" id="IPR027417">
    <property type="entry name" value="P-loop_NTPase"/>
</dbReference>
<dbReference type="GO" id="GO:0016887">
    <property type="term" value="F:ATP hydrolysis activity"/>
    <property type="evidence" value="ECO:0007669"/>
    <property type="project" value="InterPro"/>
</dbReference>
<evidence type="ECO:0000259" key="8">
    <source>
        <dbReference type="PROSITE" id="PS50893"/>
    </source>
</evidence>
<dbReference type="InterPro" id="IPR013611">
    <property type="entry name" value="Transp-assoc_OB_typ2"/>
</dbReference>
<dbReference type="Pfam" id="PF08402">
    <property type="entry name" value="TOBE_2"/>
    <property type="match status" value="1"/>
</dbReference>
<evidence type="ECO:0000256" key="4">
    <source>
        <dbReference type="ARBA" id="ARBA00022741"/>
    </source>
</evidence>
<gene>
    <name evidence="9" type="ORF">IV417_13675</name>
</gene>
<dbReference type="GO" id="GO:0140359">
    <property type="term" value="F:ABC-type transporter activity"/>
    <property type="evidence" value="ECO:0007669"/>
    <property type="project" value="UniProtKB-ARBA"/>
</dbReference>
<dbReference type="InterPro" id="IPR017871">
    <property type="entry name" value="ABC_transporter-like_CS"/>
</dbReference>
<keyword evidence="2" id="KW-0813">Transport</keyword>
<dbReference type="EMBL" id="JADQAZ010000002">
    <property type="protein sequence ID" value="MBT0958434.1"/>
    <property type="molecule type" value="Genomic_DNA"/>
</dbReference>
<dbReference type="InterPro" id="IPR003439">
    <property type="entry name" value="ABC_transporter-like_ATP-bd"/>
</dbReference>
<evidence type="ECO:0000256" key="3">
    <source>
        <dbReference type="ARBA" id="ARBA00022475"/>
    </source>
</evidence>
<keyword evidence="3" id="KW-1003">Cell membrane</keyword>
<evidence type="ECO:0000256" key="2">
    <source>
        <dbReference type="ARBA" id="ARBA00022448"/>
    </source>
</evidence>
<dbReference type="SMART" id="SM00382">
    <property type="entry name" value="AAA"/>
    <property type="match status" value="1"/>
</dbReference>
<keyword evidence="10" id="KW-1185">Reference proteome</keyword>
<dbReference type="RefSeq" id="WP_327794635.1">
    <property type="nucleotide sequence ID" value="NZ_JADQAZ010000002.1"/>
</dbReference>
<dbReference type="FunFam" id="3.40.50.300:FF:000042">
    <property type="entry name" value="Maltose/maltodextrin ABC transporter, ATP-binding protein"/>
    <property type="match status" value="1"/>
</dbReference>
<evidence type="ECO:0000256" key="7">
    <source>
        <dbReference type="ARBA" id="ARBA00023136"/>
    </source>
</evidence>
<dbReference type="PANTHER" id="PTHR43875">
    <property type="entry name" value="MALTODEXTRIN IMPORT ATP-BINDING PROTEIN MSMX"/>
    <property type="match status" value="1"/>
</dbReference>
<dbReference type="InterPro" id="IPR003593">
    <property type="entry name" value="AAA+_ATPase"/>
</dbReference>
<comment type="similarity">
    <text evidence="1">Belongs to the ABC transporter superfamily.</text>
</comment>
<evidence type="ECO:0000313" key="9">
    <source>
        <dbReference type="EMBL" id="MBT0958434.1"/>
    </source>
</evidence>
<dbReference type="AlphaFoldDB" id="A0AAP2CQG5"/>
<dbReference type="GO" id="GO:0055052">
    <property type="term" value="C:ATP-binding cassette (ABC) transporter complex, substrate-binding subunit-containing"/>
    <property type="evidence" value="ECO:0007669"/>
    <property type="project" value="TreeGrafter"/>
</dbReference>
<proteinExistence type="inferred from homology"/>
<evidence type="ECO:0000313" key="10">
    <source>
        <dbReference type="Proteomes" id="UP001315686"/>
    </source>
</evidence>
<dbReference type="PANTHER" id="PTHR43875:SF15">
    <property type="entry name" value="TREHALOSE IMPORT ATP-BINDING PROTEIN SUGC"/>
    <property type="match status" value="1"/>
</dbReference>
<dbReference type="PROSITE" id="PS50893">
    <property type="entry name" value="ABC_TRANSPORTER_2"/>
    <property type="match status" value="1"/>
</dbReference>
<evidence type="ECO:0000256" key="6">
    <source>
        <dbReference type="ARBA" id="ARBA00022967"/>
    </source>
</evidence>
<dbReference type="Proteomes" id="UP001315686">
    <property type="component" value="Unassembled WGS sequence"/>
</dbReference>
<evidence type="ECO:0000256" key="5">
    <source>
        <dbReference type="ARBA" id="ARBA00022840"/>
    </source>
</evidence>
<dbReference type="SUPFAM" id="SSF50331">
    <property type="entry name" value="MOP-like"/>
    <property type="match status" value="1"/>
</dbReference>
<accession>A0AAP2CQG5</accession>
<dbReference type="Pfam" id="PF00005">
    <property type="entry name" value="ABC_tran"/>
    <property type="match status" value="1"/>
</dbReference>
<protein>
    <submittedName>
        <fullName evidence="9">ABC transporter ATP-binding protein</fullName>
    </submittedName>
</protein>